<evidence type="ECO:0000313" key="4">
    <source>
        <dbReference type="Proteomes" id="UP001595868"/>
    </source>
</evidence>
<feature type="transmembrane region" description="Helical" evidence="1">
    <location>
        <begin position="193"/>
        <end position="213"/>
    </location>
</feature>
<protein>
    <submittedName>
        <fullName evidence="3">Uncharacterized protein</fullName>
    </submittedName>
</protein>
<keyword evidence="2" id="KW-0732">Signal</keyword>
<reference evidence="4" key="1">
    <citation type="journal article" date="2019" name="Int. J. Syst. Evol. Microbiol.">
        <title>The Global Catalogue of Microorganisms (GCM) 10K type strain sequencing project: providing services to taxonomists for standard genome sequencing and annotation.</title>
        <authorList>
            <consortium name="The Broad Institute Genomics Platform"/>
            <consortium name="The Broad Institute Genome Sequencing Center for Infectious Disease"/>
            <person name="Wu L."/>
            <person name="Ma J."/>
        </authorList>
    </citation>
    <scope>NUCLEOTIDE SEQUENCE [LARGE SCALE GENOMIC DNA]</scope>
    <source>
        <strain evidence="4">2902at01</strain>
    </source>
</reference>
<feature type="transmembrane region" description="Helical" evidence="1">
    <location>
        <begin position="157"/>
        <end position="181"/>
    </location>
</feature>
<evidence type="ECO:0000256" key="2">
    <source>
        <dbReference type="SAM" id="SignalP"/>
    </source>
</evidence>
<name>A0ABV8KTI8_9ACTN</name>
<gene>
    <name evidence="3" type="ORF">ACFOX0_26375</name>
</gene>
<keyword evidence="1" id="KW-0812">Transmembrane</keyword>
<feature type="signal peptide" evidence="2">
    <location>
        <begin position="1"/>
        <end position="26"/>
    </location>
</feature>
<dbReference type="Proteomes" id="UP001595868">
    <property type="component" value="Unassembled WGS sequence"/>
</dbReference>
<sequence length="221" mass="23128">MIGAVALGVLVAVGTGLLASVAPAAAADHEGQIKVDVDNQMAANVQFCIKTDTSKTYPAGSDRACSGSLMMRKTATLWVDGKPNDRVYLDLEIYGEHTHNDLDITGGNQCTVTGDLVVAKLRCNSPQVENSFGVPTVKPYSINVDDPNSPGMSLLNLLAWCVSAAGVTGLLITGLNLAMQLRRGEPGEFGEHWRGLVMVGAACLLGAVAGPLVEFIHPIPS</sequence>
<feature type="chain" id="PRO_5047106615" evidence="2">
    <location>
        <begin position="27"/>
        <end position="221"/>
    </location>
</feature>
<dbReference type="EMBL" id="JBHSBN010000024">
    <property type="protein sequence ID" value="MFC4109444.1"/>
    <property type="molecule type" value="Genomic_DNA"/>
</dbReference>
<accession>A0ABV8KTI8</accession>
<evidence type="ECO:0000313" key="3">
    <source>
        <dbReference type="EMBL" id="MFC4109444.1"/>
    </source>
</evidence>
<comment type="caution">
    <text evidence="3">The sequence shown here is derived from an EMBL/GenBank/DDBJ whole genome shotgun (WGS) entry which is preliminary data.</text>
</comment>
<proteinExistence type="predicted"/>
<dbReference type="RefSeq" id="WP_377550792.1">
    <property type="nucleotide sequence ID" value="NZ_JBHSBN010000024.1"/>
</dbReference>
<keyword evidence="1" id="KW-1133">Transmembrane helix</keyword>
<keyword evidence="4" id="KW-1185">Reference proteome</keyword>
<evidence type="ECO:0000256" key="1">
    <source>
        <dbReference type="SAM" id="Phobius"/>
    </source>
</evidence>
<organism evidence="3 4">
    <name type="scientific">Micromonospora zhanjiangensis</name>
    <dbReference type="NCBI Taxonomy" id="1522057"/>
    <lineage>
        <taxon>Bacteria</taxon>
        <taxon>Bacillati</taxon>
        <taxon>Actinomycetota</taxon>
        <taxon>Actinomycetes</taxon>
        <taxon>Micromonosporales</taxon>
        <taxon>Micromonosporaceae</taxon>
        <taxon>Micromonospora</taxon>
    </lineage>
</organism>
<keyword evidence="1" id="KW-0472">Membrane</keyword>